<reference evidence="2" key="2">
    <citation type="journal article" date="2019" name="Genome Biol. Evol.">
        <title>Day and night: Metabolic profiles and evolutionary relationships of six axenic non-marine cyanobacteria.</title>
        <authorList>
            <person name="Will S.E."/>
            <person name="Henke P."/>
            <person name="Boedeker C."/>
            <person name="Huang S."/>
            <person name="Brinkmann H."/>
            <person name="Rohde M."/>
            <person name="Jarek M."/>
            <person name="Friedl T."/>
            <person name="Seufert S."/>
            <person name="Schumacher M."/>
            <person name="Overmann J."/>
            <person name="Neumann-Schaal M."/>
            <person name="Petersen J."/>
        </authorList>
    </citation>
    <scope>NUCLEOTIDE SEQUENCE [LARGE SCALE GENOMIC DNA]</scope>
    <source>
        <strain evidence="2">PCC 7102</strain>
    </source>
</reference>
<dbReference type="Gene3D" id="3.90.1570.10">
    <property type="entry name" value="tt1808, chain A"/>
    <property type="match status" value="1"/>
</dbReference>
<evidence type="ECO:0000313" key="2">
    <source>
        <dbReference type="EMBL" id="RUT04721.1"/>
    </source>
</evidence>
<sequence length="216" mass="24666">MLSKAFEDIATAVDTTPETSLHLWTVEDYHRMIDAEIITEEHKVELLEGQIILRSAHKPPHASITQISSDYIRDLLRQKATIRVQAPVTLRPNSEPEPDVAVVRIEPQGYATAHPAPEDIYLLIEVADRTLNKDRKTKARTYAKAKIPEYFVLDVKSQQVYVFREPEKDNYTQQTILDKNAKLSLVAFRDIEIEIKYLFEPLITPTPPTPPTTPIP</sequence>
<dbReference type="InterPro" id="IPR008538">
    <property type="entry name" value="Uma2"/>
</dbReference>
<name>A0A433VF39_9CYAN</name>
<keyword evidence="3" id="KW-1185">Reference proteome</keyword>
<comment type="caution">
    <text evidence="2">The sequence shown here is derived from an EMBL/GenBank/DDBJ whole genome shotgun (WGS) entry which is preliminary data.</text>
</comment>
<dbReference type="AlphaFoldDB" id="A0A433VF39"/>
<accession>A0A433VF39</accession>
<dbReference type="RefSeq" id="WP_127082694.1">
    <property type="nucleotide sequence ID" value="NZ_RSCL01000010.1"/>
</dbReference>
<evidence type="ECO:0000259" key="1">
    <source>
        <dbReference type="Pfam" id="PF05685"/>
    </source>
</evidence>
<gene>
    <name evidence="2" type="ORF">DSM106972_042900</name>
</gene>
<reference evidence="2" key="1">
    <citation type="submission" date="2018-12" db="EMBL/GenBank/DDBJ databases">
        <authorList>
            <person name="Will S."/>
            <person name="Neumann-Schaal M."/>
            <person name="Henke P."/>
        </authorList>
    </citation>
    <scope>NUCLEOTIDE SEQUENCE</scope>
    <source>
        <strain evidence="2">PCC 7102</strain>
    </source>
</reference>
<dbReference type="PANTHER" id="PTHR35400">
    <property type="entry name" value="SLR1083 PROTEIN"/>
    <property type="match status" value="1"/>
</dbReference>
<organism evidence="2 3">
    <name type="scientific">Dulcicalothrix desertica PCC 7102</name>
    <dbReference type="NCBI Taxonomy" id="232991"/>
    <lineage>
        <taxon>Bacteria</taxon>
        <taxon>Bacillati</taxon>
        <taxon>Cyanobacteriota</taxon>
        <taxon>Cyanophyceae</taxon>
        <taxon>Nostocales</taxon>
        <taxon>Calotrichaceae</taxon>
        <taxon>Dulcicalothrix</taxon>
    </lineage>
</organism>
<protein>
    <recommendedName>
        <fullName evidence="1">Putative restriction endonuclease domain-containing protein</fullName>
    </recommendedName>
</protein>
<dbReference type="InterPro" id="IPR012296">
    <property type="entry name" value="Nuclease_put_TT1808"/>
</dbReference>
<dbReference type="SUPFAM" id="SSF52980">
    <property type="entry name" value="Restriction endonuclease-like"/>
    <property type="match status" value="1"/>
</dbReference>
<dbReference type="PANTHER" id="PTHR35400:SF1">
    <property type="entry name" value="SLR1083 PROTEIN"/>
    <property type="match status" value="1"/>
</dbReference>
<dbReference type="InterPro" id="IPR011335">
    <property type="entry name" value="Restrct_endonuc-II-like"/>
</dbReference>
<dbReference type="Proteomes" id="UP000271624">
    <property type="component" value="Unassembled WGS sequence"/>
</dbReference>
<dbReference type="EMBL" id="RSCL01000010">
    <property type="protein sequence ID" value="RUT04721.1"/>
    <property type="molecule type" value="Genomic_DNA"/>
</dbReference>
<dbReference type="OrthoDB" id="509866at2"/>
<proteinExistence type="predicted"/>
<dbReference type="Pfam" id="PF05685">
    <property type="entry name" value="Uma2"/>
    <property type="match status" value="1"/>
</dbReference>
<dbReference type="CDD" id="cd06260">
    <property type="entry name" value="DUF820-like"/>
    <property type="match status" value="1"/>
</dbReference>
<evidence type="ECO:0000313" key="3">
    <source>
        <dbReference type="Proteomes" id="UP000271624"/>
    </source>
</evidence>
<feature type="domain" description="Putative restriction endonuclease" evidence="1">
    <location>
        <begin position="26"/>
        <end position="193"/>
    </location>
</feature>